<dbReference type="Proteomes" id="UP000245697">
    <property type="component" value="Unassembled WGS sequence"/>
</dbReference>
<name>A0A316EYK3_9ACTN</name>
<comment type="caution">
    <text evidence="2">The sequence shown here is derived from an EMBL/GenBank/DDBJ whole genome shotgun (WGS) entry which is preliminary data.</text>
</comment>
<sequence length="253" mass="26858">MLPGGMMPITSLAVMIRQTPPQSAISMLNGLPADRFGAVSEALGGADLARLMLAGKPGSRGRVLQMFADKDVIRASAAVPADQAAALLAELPQARLRHLFRELAEPVRAVLLTTLPGGRRDELIGELDAGHADDVRTQMYVRAVTEALRRFNAEVTVPGGAPAGILCVAAYQKVVAIAVHLGDDGRVSVPAAENAAYRLRTHGALSVTDQPIDPAVRRYCADAREKGRPLSAVTWADERDDGPLKRVLASLFS</sequence>
<proteinExistence type="predicted"/>
<evidence type="ECO:0000313" key="3">
    <source>
        <dbReference type="Proteomes" id="UP000245697"/>
    </source>
</evidence>
<dbReference type="Pfam" id="PF03448">
    <property type="entry name" value="MgtE_N"/>
    <property type="match status" value="1"/>
</dbReference>
<keyword evidence="3" id="KW-1185">Reference proteome</keyword>
<evidence type="ECO:0000313" key="2">
    <source>
        <dbReference type="EMBL" id="PWK28380.1"/>
    </source>
</evidence>
<protein>
    <submittedName>
        <fullName evidence="2">MgtE-like protein</fullName>
    </submittedName>
</protein>
<feature type="domain" description="Magnesium transporter MgtE intracellular" evidence="1">
    <location>
        <begin position="46"/>
        <end position="137"/>
    </location>
</feature>
<gene>
    <name evidence="2" type="ORF">BC793_1495</name>
</gene>
<evidence type="ECO:0000259" key="1">
    <source>
        <dbReference type="Pfam" id="PF03448"/>
    </source>
</evidence>
<dbReference type="InterPro" id="IPR006668">
    <property type="entry name" value="Mg_transptr_MgtE_intracell_dom"/>
</dbReference>
<reference evidence="2 3" key="1">
    <citation type="submission" date="2018-05" db="EMBL/GenBank/DDBJ databases">
        <title>Genomic Encyclopedia of Archaeal and Bacterial Type Strains, Phase II (KMG-II): from individual species to whole genera.</title>
        <authorList>
            <person name="Goeker M."/>
        </authorList>
    </citation>
    <scope>NUCLEOTIDE SEQUENCE [LARGE SCALE GENOMIC DNA]</scope>
    <source>
        <strain evidence="2 3">DSM 45184</strain>
    </source>
</reference>
<dbReference type="EMBL" id="QGGR01000049">
    <property type="protein sequence ID" value="PWK28380.1"/>
    <property type="molecule type" value="Genomic_DNA"/>
</dbReference>
<dbReference type="AlphaFoldDB" id="A0A316EYK3"/>
<dbReference type="SUPFAM" id="SSF158791">
    <property type="entry name" value="MgtE N-terminal domain-like"/>
    <property type="match status" value="1"/>
</dbReference>
<organism evidence="2 3">
    <name type="scientific">Actinoplanes xinjiangensis</name>
    <dbReference type="NCBI Taxonomy" id="512350"/>
    <lineage>
        <taxon>Bacteria</taxon>
        <taxon>Bacillati</taxon>
        <taxon>Actinomycetota</taxon>
        <taxon>Actinomycetes</taxon>
        <taxon>Micromonosporales</taxon>
        <taxon>Micromonosporaceae</taxon>
        <taxon>Actinoplanes</taxon>
    </lineage>
</organism>
<accession>A0A316EYK3</accession>